<keyword evidence="3" id="KW-1185">Reference proteome</keyword>
<organism evidence="2 3">
    <name type="scientific">Lentinula lateritia</name>
    <dbReference type="NCBI Taxonomy" id="40482"/>
    <lineage>
        <taxon>Eukaryota</taxon>
        <taxon>Fungi</taxon>
        <taxon>Dikarya</taxon>
        <taxon>Basidiomycota</taxon>
        <taxon>Agaricomycotina</taxon>
        <taxon>Agaricomycetes</taxon>
        <taxon>Agaricomycetidae</taxon>
        <taxon>Agaricales</taxon>
        <taxon>Marasmiineae</taxon>
        <taxon>Omphalotaceae</taxon>
        <taxon>Lentinula</taxon>
    </lineage>
</organism>
<proteinExistence type="predicted"/>
<accession>A0ABQ8V397</accession>
<feature type="compositionally biased region" description="Polar residues" evidence="1">
    <location>
        <begin position="22"/>
        <end position="32"/>
    </location>
</feature>
<dbReference type="EMBL" id="JANVFT010000113">
    <property type="protein sequence ID" value="KAJ4466745.1"/>
    <property type="molecule type" value="Genomic_DNA"/>
</dbReference>
<evidence type="ECO:0000313" key="2">
    <source>
        <dbReference type="EMBL" id="KAJ4466745.1"/>
    </source>
</evidence>
<comment type="caution">
    <text evidence="2">The sequence shown here is derived from an EMBL/GenBank/DDBJ whole genome shotgun (WGS) entry which is preliminary data.</text>
</comment>
<reference evidence="2" key="1">
    <citation type="submission" date="2022-08" db="EMBL/GenBank/DDBJ databases">
        <title>A Global Phylogenomic Analysis of the Shiitake Genus Lentinula.</title>
        <authorList>
            <consortium name="DOE Joint Genome Institute"/>
            <person name="Sierra-Patev S."/>
            <person name="Min B."/>
            <person name="Naranjo-Ortiz M."/>
            <person name="Looney B."/>
            <person name="Konkel Z."/>
            <person name="Slot J.C."/>
            <person name="Sakamoto Y."/>
            <person name="Steenwyk J.L."/>
            <person name="Rokas A."/>
            <person name="Carro J."/>
            <person name="Camarero S."/>
            <person name="Ferreira P."/>
            <person name="Molpeceres G."/>
            <person name="Ruiz-Duenas F.J."/>
            <person name="Serrano A."/>
            <person name="Henrissat B."/>
            <person name="Drula E."/>
            <person name="Hughes K.W."/>
            <person name="Mata J.L."/>
            <person name="Ishikawa N.K."/>
            <person name="Vargas-Isla R."/>
            <person name="Ushijima S."/>
            <person name="Smith C.A."/>
            <person name="Ahrendt S."/>
            <person name="Andreopoulos W."/>
            <person name="He G."/>
            <person name="Labutti K."/>
            <person name="Lipzen A."/>
            <person name="Ng V."/>
            <person name="Riley R."/>
            <person name="Sandor L."/>
            <person name="Barry K."/>
            <person name="Martinez A.T."/>
            <person name="Xiao Y."/>
            <person name="Gibbons J.G."/>
            <person name="Terashima K."/>
            <person name="Grigoriev I.V."/>
            <person name="Hibbett D.S."/>
        </authorList>
    </citation>
    <scope>NUCLEOTIDE SEQUENCE</scope>
    <source>
        <strain evidence="2">RHP3577 ss4</strain>
    </source>
</reference>
<name>A0ABQ8V397_9AGAR</name>
<protein>
    <submittedName>
        <fullName evidence="2">Uncharacterized protein</fullName>
    </submittedName>
</protein>
<evidence type="ECO:0000256" key="1">
    <source>
        <dbReference type="SAM" id="MobiDB-lite"/>
    </source>
</evidence>
<sequence>MNTDDQGSRMDLTVPVHRDPPRTQSIPYQTPISVPFRPTQHTPAYMRANSHATSPMDTGPGQLIHNFSPSHSLHSSSHPRNSPIHTSTVPLLPSFPSVPTIPQSVSETWHNHIVPTFHNLSHNFMTQNMFHYRPLPSAPVPSSNTFIPESYTPLDSPNFLPINFVRSPVSVPPASVCLPSRVGSRMDHSHIVERAPSRIMHQPRPHRIVDLNHISTAAQLIPETQSAPAILLEFPQETHHPFHHHPVRW</sequence>
<gene>
    <name evidence="2" type="ORF">C8R41DRAFT_856603</name>
</gene>
<dbReference type="Proteomes" id="UP001150217">
    <property type="component" value="Unassembled WGS sequence"/>
</dbReference>
<feature type="region of interest" description="Disordered" evidence="1">
    <location>
        <begin position="1"/>
        <end position="35"/>
    </location>
</feature>
<evidence type="ECO:0000313" key="3">
    <source>
        <dbReference type="Proteomes" id="UP001150217"/>
    </source>
</evidence>